<dbReference type="PANTHER" id="PTHR43485">
    <property type="entry name" value="HYDROGENASE-4 COMPONENT G"/>
    <property type="match status" value="1"/>
</dbReference>
<reference evidence="3 4" key="1">
    <citation type="submission" date="2018-09" db="EMBL/GenBank/DDBJ databases">
        <title>The complete genome sequence of Neokomagataea tanensis NBRC 106556(T).</title>
        <authorList>
            <person name="Chua K.-O."/>
            <person name="See-Too W.-S."/>
            <person name="Hong K.-W."/>
            <person name="Yin W.-F."/>
            <person name="Chan K.-G."/>
        </authorList>
    </citation>
    <scope>NUCLEOTIDE SEQUENCE [LARGE SCALE GENOMIC DNA]</scope>
    <source>
        <strain evidence="4">AH13 \ NBRC 106556</strain>
    </source>
</reference>
<evidence type="ECO:0000313" key="4">
    <source>
        <dbReference type="Proteomes" id="UP000317214"/>
    </source>
</evidence>
<dbReference type="Proteomes" id="UP000317214">
    <property type="component" value="Chromosome"/>
</dbReference>
<dbReference type="RefSeq" id="WP_141491923.1">
    <property type="nucleotide sequence ID" value="NZ_CP032485.1"/>
</dbReference>
<proteinExistence type="predicted"/>
<accession>A0A4Y6V6H2</accession>
<dbReference type="EMBL" id="CP032485">
    <property type="protein sequence ID" value="QDH24087.1"/>
    <property type="molecule type" value="Genomic_DNA"/>
</dbReference>
<dbReference type="GO" id="GO:0016651">
    <property type="term" value="F:oxidoreductase activity, acting on NAD(P)H"/>
    <property type="evidence" value="ECO:0007669"/>
    <property type="project" value="InterPro"/>
</dbReference>
<evidence type="ECO:0000313" key="3">
    <source>
        <dbReference type="EMBL" id="QDH24087.1"/>
    </source>
</evidence>
<dbReference type="KEGG" id="ntn:D5366_01075"/>
<feature type="domain" description="NADH-quinone oxidoreductase subunit D" evidence="2">
    <location>
        <begin position="259"/>
        <end position="405"/>
    </location>
</feature>
<organism evidence="3 4">
    <name type="scientific">Neokomagataea tanensis</name>
    <dbReference type="NCBI Taxonomy" id="661191"/>
    <lineage>
        <taxon>Bacteria</taxon>
        <taxon>Pseudomonadati</taxon>
        <taxon>Pseudomonadota</taxon>
        <taxon>Alphaproteobacteria</taxon>
        <taxon>Acetobacterales</taxon>
        <taxon>Acetobacteraceae</taxon>
        <taxon>Neokomagataea</taxon>
    </lineage>
</organism>
<dbReference type="Pfam" id="PF00346">
    <property type="entry name" value="Complex1_49kDa"/>
    <property type="match status" value="1"/>
</dbReference>
<dbReference type="PANTHER" id="PTHR43485:SF1">
    <property type="entry name" value="FORMATE HYDROGENLYASE SUBUNIT 5-RELATED"/>
    <property type="match status" value="1"/>
</dbReference>
<dbReference type="InterPro" id="IPR001135">
    <property type="entry name" value="NADH_Q_OxRdtase_suD"/>
</dbReference>
<keyword evidence="1" id="KW-0560">Oxidoreductase</keyword>
<dbReference type="SUPFAM" id="SSF56762">
    <property type="entry name" value="HydB/Nqo4-like"/>
    <property type="match status" value="1"/>
</dbReference>
<sequence>MIPLTQMGRLVREGELQAHRHFSVDSATWSRLWHMPESGLPLVSFWADEHRAYAMLLEGDQPLLVSVPVEEKRYVGPSLRYGMAEWGERVAFDLYGVEAMDVPGDGRSALDGGSWDVTWPLAERPGPGSGHIAGSTINKRLWIDGNGLTSVFGVVLDEANGGVELEKCEAGLGHRGVIGEIIGRTPEDAFSVVSRISAGGYVAYPLALARALVHAEGRSIEPAIRDGWMVLLEIERVSVHLHDVMQTAQAMDAGLLATHCAHAREALAEVCAAHGATRRLTDCVQKEGYRKGLEVVPLAQAVLDVMKPRLAKLALLVDVYAPRLAGVAPVSTEAAKEYAIGGPVGRSSGRSLDLRRAENGMRLDALRSTGSSAGDAKARQTTRMTEIFDALRLLERILGSFGLGEANYPHPPVPGTITREGVGTAEGARGDIWAWVRLKDGIIDAVHLRDPVMPLMPALGRALKGTDAASLPLALRSFGLSLAGLAQ</sequence>
<dbReference type="InterPro" id="IPR052197">
    <property type="entry name" value="ComplexI_49kDa-like"/>
</dbReference>
<gene>
    <name evidence="3" type="ORF">D5366_01075</name>
</gene>
<keyword evidence="4" id="KW-1185">Reference proteome</keyword>
<name>A0A4Y6V6H2_9PROT</name>
<dbReference type="InterPro" id="IPR037232">
    <property type="entry name" value="NADH_quin_OxRdtase_su_C/D-like"/>
</dbReference>
<dbReference type="OrthoDB" id="9801496at2"/>
<evidence type="ECO:0000256" key="1">
    <source>
        <dbReference type="ARBA" id="ARBA00023002"/>
    </source>
</evidence>
<protein>
    <recommendedName>
        <fullName evidence="2">NADH-quinone oxidoreductase subunit D domain-containing protein</fullName>
    </recommendedName>
</protein>
<dbReference type="GO" id="GO:0051287">
    <property type="term" value="F:NAD binding"/>
    <property type="evidence" value="ECO:0007669"/>
    <property type="project" value="InterPro"/>
</dbReference>
<dbReference type="AlphaFoldDB" id="A0A4Y6V6H2"/>
<evidence type="ECO:0000259" key="2">
    <source>
        <dbReference type="Pfam" id="PF00346"/>
    </source>
</evidence>
<dbReference type="SUPFAM" id="SSF143243">
    <property type="entry name" value="Nqo5-like"/>
    <property type="match status" value="1"/>
</dbReference>
<dbReference type="GO" id="GO:0048038">
    <property type="term" value="F:quinone binding"/>
    <property type="evidence" value="ECO:0007669"/>
    <property type="project" value="InterPro"/>
</dbReference>
<dbReference type="InterPro" id="IPR029014">
    <property type="entry name" value="NiFe-Hase_large"/>
</dbReference>
<dbReference type="Gene3D" id="1.10.645.10">
    <property type="entry name" value="Cytochrome-c3 Hydrogenase, chain B"/>
    <property type="match status" value="1"/>
</dbReference>